<dbReference type="Proteomes" id="UP000199076">
    <property type="component" value="Unassembled WGS sequence"/>
</dbReference>
<name>A0A1G7IUK1_9EURY</name>
<organism evidence="3 4">
    <name type="scientific">Halorientalis regularis</name>
    <dbReference type="NCBI Taxonomy" id="660518"/>
    <lineage>
        <taxon>Archaea</taxon>
        <taxon>Methanobacteriati</taxon>
        <taxon>Methanobacteriota</taxon>
        <taxon>Stenosarchaea group</taxon>
        <taxon>Halobacteria</taxon>
        <taxon>Halobacteriales</taxon>
        <taxon>Haloarculaceae</taxon>
        <taxon>Halorientalis</taxon>
    </lineage>
</organism>
<keyword evidence="3" id="KW-0418">Kinase</keyword>
<keyword evidence="1" id="KW-0472">Membrane</keyword>
<keyword evidence="3" id="KW-0808">Transferase</keyword>
<feature type="domain" description="Histidine kinase N-terminal 7TM region" evidence="2">
    <location>
        <begin position="20"/>
        <end position="232"/>
    </location>
</feature>
<feature type="transmembrane region" description="Helical" evidence="1">
    <location>
        <begin position="6"/>
        <end position="31"/>
    </location>
</feature>
<evidence type="ECO:0000313" key="3">
    <source>
        <dbReference type="EMBL" id="SDF16422.1"/>
    </source>
</evidence>
<feature type="transmembrane region" description="Helical" evidence="1">
    <location>
        <begin position="70"/>
        <end position="90"/>
    </location>
</feature>
<dbReference type="InterPro" id="IPR036890">
    <property type="entry name" value="HATPase_C_sf"/>
</dbReference>
<dbReference type="InterPro" id="IPR031621">
    <property type="entry name" value="HisKA_7TM"/>
</dbReference>
<feature type="transmembrane region" description="Helical" evidence="1">
    <location>
        <begin position="149"/>
        <end position="169"/>
    </location>
</feature>
<feature type="transmembrane region" description="Helical" evidence="1">
    <location>
        <begin position="43"/>
        <end position="64"/>
    </location>
</feature>
<accession>A0A1G7IUK1</accession>
<dbReference type="AlphaFoldDB" id="A0A1G7IUK1"/>
<feature type="transmembrane region" description="Helical" evidence="1">
    <location>
        <begin position="181"/>
        <end position="202"/>
    </location>
</feature>
<gene>
    <name evidence="3" type="ORF">SAMN05216218_10492</name>
</gene>
<feature type="transmembrane region" description="Helical" evidence="1">
    <location>
        <begin position="110"/>
        <end position="129"/>
    </location>
</feature>
<keyword evidence="1" id="KW-0812">Transmembrane</keyword>
<proteinExistence type="predicted"/>
<evidence type="ECO:0000256" key="1">
    <source>
        <dbReference type="SAM" id="Phobius"/>
    </source>
</evidence>
<keyword evidence="4" id="KW-1185">Reference proteome</keyword>
<reference evidence="4" key="1">
    <citation type="submission" date="2016-10" db="EMBL/GenBank/DDBJ databases">
        <authorList>
            <person name="Varghese N."/>
            <person name="Submissions S."/>
        </authorList>
    </citation>
    <scope>NUCLEOTIDE SEQUENCE [LARGE SCALE GENOMIC DNA]</scope>
    <source>
        <strain evidence="4">IBRC-M 10760</strain>
    </source>
</reference>
<evidence type="ECO:0000313" key="4">
    <source>
        <dbReference type="Proteomes" id="UP000199076"/>
    </source>
</evidence>
<dbReference type="Gene3D" id="3.30.565.10">
    <property type="entry name" value="Histidine kinase-like ATPase, C-terminal domain"/>
    <property type="match status" value="1"/>
</dbReference>
<evidence type="ECO:0000259" key="2">
    <source>
        <dbReference type="Pfam" id="PF16927"/>
    </source>
</evidence>
<protein>
    <submittedName>
        <fullName evidence="3">Signal transduction histidine kinase</fullName>
    </submittedName>
</protein>
<dbReference type="EMBL" id="FNBK01000004">
    <property type="protein sequence ID" value="SDF16422.1"/>
    <property type="molecule type" value="Genomic_DNA"/>
</dbReference>
<sequence length="567" mass="61833">MLPTDWSWQFLGYFLMFGAATVVCLVAAMRARKIEDDETSRGLVALLATTGGWAFFELGLLVVPSPAVAYWMYELSLIVGLATVGAWLYFCSAYTGRSFHKNRLYRDTAVAVYLVIVGIKLTNPIHGLYFATELTATPFLHLAVEHGIIHWLVSGIAYSLASVGLFMLYEMFLEANYDTTPLAVLGAATAVPVALDVTGFATDVLLDVNYEPLGVAVFAVGVLYLFKDRFFAVQLAKDVDEAIVHIGPEGRIQRTSDRADREFPMLADATGEPFDSVFPAAAERLGDTEQVLEWNRDGDTRYYLINDISATLGQTNIVRSVVFTDVTEAETRRRELKRHNAQLEGFAAAIRHNLLNTLQVVEGRLAHADRALGNGNVQEANESLVKASESSRSMADTVDDLSVLAREGQTVEDVQSVPFATVARDAFTDAETGDLELAVSGDGSIRADEGRLRKILRYGFEFAAYNDAATVTVTLRDDGFEIVDDGDTPDETDVEAFFQYGRAVPDADTGMILPNLEMLVRTQGWDVTVDLEYGDGFRLVITGAPTDLTASVTGDQSPAGLADSTGQ</sequence>
<dbReference type="Pfam" id="PF16927">
    <property type="entry name" value="HisKA_7TM"/>
    <property type="match status" value="1"/>
</dbReference>
<dbReference type="STRING" id="660518.SAMN05216218_10492"/>
<dbReference type="GO" id="GO:0016301">
    <property type="term" value="F:kinase activity"/>
    <property type="evidence" value="ECO:0007669"/>
    <property type="project" value="UniProtKB-KW"/>
</dbReference>
<keyword evidence="1" id="KW-1133">Transmembrane helix</keyword>